<gene>
    <name evidence="1" type="ORF">ASN18_2955</name>
</gene>
<dbReference type="InterPro" id="IPR036866">
    <property type="entry name" value="RibonucZ/Hydroxyglut_hydro"/>
</dbReference>
<name>A0ABR5SBX8_9BACT</name>
<dbReference type="PANTHER" id="PTHR43546">
    <property type="entry name" value="UPF0173 METAL-DEPENDENT HYDROLASE MJ1163-RELATED"/>
    <property type="match status" value="1"/>
</dbReference>
<protein>
    <submittedName>
        <fullName evidence="1">Metal-dependent hydrolase</fullName>
    </submittedName>
</protein>
<organism evidence="1 2">
    <name type="scientific">Candidatus Magnetominusculus xianensis</name>
    <dbReference type="NCBI Taxonomy" id="1748249"/>
    <lineage>
        <taxon>Bacteria</taxon>
        <taxon>Pseudomonadati</taxon>
        <taxon>Nitrospirota</taxon>
        <taxon>Nitrospiria</taxon>
        <taxon>Nitrospirales</taxon>
        <taxon>Nitrospiraceae</taxon>
        <taxon>Candidatus Magnetominusculus</taxon>
    </lineage>
</organism>
<dbReference type="Gene3D" id="3.60.15.10">
    <property type="entry name" value="Ribonuclease Z/Hydroxyacylglutathione hydrolase-like"/>
    <property type="match status" value="1"/>
</dbReference>
<comment type="caution">
    <text evidence="1">The sequence shown here is derived from an EMBL/GenBank/DDBJ whole genome shotgun (WGS) entry which is preliminary data.</text>
</comment>
<dbReference type="Pfam" id="PF13483">
    <property type="entry name" value="Lactamase_B_3"/>
    <property type="match status" value="1"/>
</dbReference>
<dbReference type="Proteomes" id="UP000060487">
    <property type="component" value="Unassembled WGS sequence"/>
</dbReference>
<dbReference type="RefSeq" id="WP_085053570.1">
    <property type="nucleotide sequence ID" value="NZ_LNQR01000118.1"/>
</dbReference>
<evidence type="ECO:0000313" key="2">
    <source>
        <dbReference type="Proteomes" id="UP000060487"/>
    </source>
</evidence>
<dbReference type="PANTHER" id="PTHR43546:SF8">
    <property type="entry name" value="METALLO-BETA-LACTAMASE DOMAIN-CONTAINING PROTEIN"/>
    <property type="match status" value="1"/>
</dbReference>
<dbReference type="SUPFAM" id="SSF56281">
    <property type="entry name" value="Metallo-hydrolase/oxidoreductase"/>
    <property type="match status" value="1"/>
</dbReference>
<dbReference type="EMBL" id="LNQR01000118">
    <property type="protein sequence ID" value="KWT78228.1"/>
    <property type="molecule type" value="Genomic_DNA"/>
</dbReference>
<keyword evidence="1" id="KW-0378">Hydrolase</keyword>
<dbReference type="InterPro" id="IPR050114">
    <property type="entry name" value="UPF0173_UPF0282_UlaG_hydrolase"/>
</dbReference>
<dbReference type="GO" id="GO:0016787">
    <property type="term" value="F:hydrolase activity"/>
    <property type="evidence" value="ECO:0007669"/>
    <property type="project" value="UniProtKB-KW"/>
</dbReference>
<accession>A0ABR5SBX8</accession>
<evidence type="ECO:0000313" key="1">
    <source>
        <dbReference type="EMBL" id="KWT78228.1"/>
    </source>
</evidence>
<sequence length="211" mass="23122">MLENITWFGHDSFKITDGLVVYTDPYKIEKPDAADLILITHSHFDHCSVDDIVRVSGDKTVIAAPKDCAAKLKGNIKIAAPGDKFTAAGIEVEAVPAYNTNKDFHPKSHGWVGYVFTLGGRRYYIAGDTDHIAEMKTLKAIYAAFLPVSGVYVMTADEAVRAAFDIAPQFAIPMHYGDIVGTLKDAQRFADEIKRLTASGPKIETVILPQH</sequence>
<proteinExistence type="predicted"/>
<reference evidence="1 2" key="1">
    <citation type="submission" date="2015-11" db="EMBL/GenBank/DDBJ databases">
        <authorList>
            <person name="Lin W."/>
        </authorList>
    </citation>
    <scope>NUCLEOTIDE SEQUENCE [LARGE SCALE GENOMIC DNA]</scope>
    <source>
        <strain evidence="1 2">HCH-1</strain>
    </source>
</reference>
<keyword evidence="2" id="KW-1185">Reference proteome</keyword>